<keyword evidence="2 3" id="KW-0378">Hydrolase</keyword>
<dbReference type="AlphaFoldDB" id="A0A848EGA4"/>
<reference evidence="4 5" key="1">
    <citation type="submission" date="2020-03" db="EMBL/GenBank/DDBJ databases">
        <authorList>
            <person name="Sun Q."/>
        </authorList>
    </citation>
    <scope>NUCLEOTIDE SEQUENCE [LARGE SCALE GENOMIC DNA]</scope>
    <source>
        <strain evidence="4 5">JC162</strain>
    </source>
</reference>
<dbReference type="InterPro" id="IPR036412">
    <property type="entry name" value="HAD-like_sf"/>
</dbReference>
<dbReference type="InterPro" id="IPR023214">
    <property type="entry name" value="HAD_sf"/>
</dbReference>
<dbReference type="EMBL" id="JABBKX010000008">
    <property type="protein sequence ID" value="NMJ43471.1"/>
    <property type="molecule type" value="Genomic_DNA"/>
</dbReference>
<evidence type="ECO:0000256" key="2">
    <source>
        <dbReference type="ARBA" id="ARBA00022801"/>
    </source>
</evidence>
<dbReference type="InterPro" id="IPR023198">
    <property type="entry name" value="PGP-like_dom2"/>
</dbReference>
<keyword evidence="5" id="KW-1185">Reference proteome</keyword>
<comment type="catalytic activity">
    <reaction evidence="3">
        <text>an (S)-2-haloacid + H2O = a (2R)-2-hydroxycarboxylate + a halide anion + H(+)</text>
        <dbReference type="Rhea" id="RHEA:11192"/>
        <dbReference type="ChEBI" id="CHEBI:15377"/>
        <dbReference type="ChEBI" id="CHEBI:15378"/>
        <dbReference type="ChEBI" id="CHEBI:16042"/>
        <dbReference type="ChEBI" id="CHEBI:58314"/>
        <dbReference type="ChEBI" id="CHEBI:137405"/>
        <dbReference type="EC" id="3.8.1.2"/>
    </reaction>
</comment>
<dbReference type="InterPro" id="IPR051540">
    <property type="entry name" value="S-2-haloacid_dehalogenase"/>
</dbReference>
<dbReference type="RefSeq" id="WP_170055670.1">
    <property type="nucleotide sequence ID" value="NZ_JABBKX010000008.1"/>
</dbReference>
<gene>
    <name evidence="4" type="ORF">GWK16_19650</name>
</gene>
<accession>A0A848EGA4</accession>
<evidence type="ECO:0000256" key="1">
    <source>
        <dbReference type="ARBA" id="ARBA00008106"/>
    </source>
</evidence>
<dbReference type="SFLD" id="SFLDF00045">
    <property type="entry name" value="2-haloacid_dehalogenase"/>
    <property type="match status" value="1"/>
</dbReference>
<dbReference type="InterPro" id="IPR006439">
    <property type="entry name" value="HAD-SF_hydro_IA"/>
</dbReference>
<dbReference type="NCBIfam" id="TIGR01493">
    <property type="entry name" value="HAD-SF-IA-v2"/>
    <property type="match status" value="1"/>
</dbReference>
<comment type="caution">
    <text evidence="4">The sequence shown here is derived from an EMBL/GenBank/DDBJ whole genome shotgun (WGS) entry which is preliminary data.</text>
</comment>
<protein>
    <recommendedName>
        <fullName evidence="3">(S)-2-haloacid dehalogenase</fullName>
        <ecNumber evidence="3">3.8.1.2</ecNumber>
    </recommendedName>
    <alternativeName>
        <fullName evidence="3">2-haloalkanoic acid dehalogenase</fullName>
    </alternativeName>
    <alternativeName>
        <fullName evidence="3">Halocarboxylic acid halidohydrolase</fullName>
    </alternativeName>
    <alternativeName>
        <fullName evidence="3">L-2-haloacid dehalogenase</fullName>
    </alternativeName>
</protein>
<evidence type="ECO:0000256" key="3">
    <source>
        <dbReference type="RuleBase" id="RU368077"/>
    </source>
</evidence>
<dbReference type="EC" id="3.8.1.2" evidence="3"/>
<evidence type="ECO:0000313" key="4">
    <source>
        <dbReference type="EMBL" id="NMJ43471.1"/>
    </source>
</evidence>
<dbReference type="PANTHER" id="PTHR43316">
    <property type="entry name" value="HYDROLASE, HALOACID DELAHOGENASE-RELATED"/>
    <property type="match status" value="1"/>
</dbReference>
<dbReference type="NCBIfam" id="TIGR01428">
    <property type="entry name" value="HAD_type_II"/>
    <property type="match status" value="1"/>
</dbReference>
<dbReference type="CDD" id="cd02588">
    <property type="entry name" value="HAD_L2-DEX"/>
    <property type="match status" value="1"/>
</dbReference>
<dbReference type="SFLD" id="SFLDG01129">
    <property type="entry name" value="C1.5:_HAD__Beta-PGM__Phosphata"/>
    <property type="match status" value="1"/>
</dbReference>
<proteinExistence type="inferred from homology"/>
<comment type="similarity">
    <text evidence="1 3">Belongs to the HAD-like hydrolase superfamily. S-2-haloalkanoic acid dehalogenase family.</text>
</comment>
<organism evidence="4 5">
    <name type="scientific">Neoroseomonas marina</name>
    <dbReference type="NCBI Taxonomy" id="1232220"/>
    <lineage>
        <taxon>Bacteria</taxon>
        <taxon>Pseudomonadati</taxon>
        <taxon>Pseudomonadota</taxon>
        <taxon>Alphaproteobacteria</taxon>
        <taxon>Acetobacterales</taxon>
        <taxon>Acetobacteraceae</taxon>
        <taxon>Neoroseomonas</taxon>
    </lineage>
</organism>
<dbReference type="SUPFAM" id="SSF56784">
    <property type="entry name" value="HAD-like"/>
    <property type="match status" value="1"/>
</dbReference>
<dbReference type="GO" id="GO:0018784">
    <property type="term" value="F:(S)-2-haloacid dehalogenase activity"/>
    <property type="evidence" value="ECO:0007669"/>
    <property type="project" value="UniProtKB-UniRule"/>
</dbReference>
<dbReference type="InterPro" id="IPR006328">
    <property type="entry name" value="2-HAD"/>
</dbReference>
<sequence>MPAPEAVVFDAYGTLLDVNGAMERHAARLGARWAALSAEWRAKQLEYTWVRSLTGAAHHEDFWLCTRDALAFVFARHGIADAALERDLMEAYRILPAYPEVPAMLAAIRARGITTAILSNGTPGMLAAAVEAAGLAKQIDEILSVEEVGVFKPDPRVYRLATRQFGCPPDDLVFVSGNAWDGQAAHAFGMRVVRVNRTGAPDEYGLAAAGIPALTDLSSLADLLA</sequence>
<dbReference type="SFLD" id="SFLDS00003">
    <property type="entry name" value="Haloacid_Dehalogenase"/>
    <property type="match status" value="1"/>
</dbReference>
<dbReference type="Gene3D" id="1.10.150.240">
    <property type="entry name" value="Putative phosphatase, domain 2"/>
    <property type="match status" value="1"/>
</dbReference>
<comment type="function">
    <text evidence="3">Catalyzes the hydrolytic dehalogenation of small (S)-2-haloalkanoic acids to yield the corresponding (R)-2-hydroxyalkanoic acids.</text>
</comment>
<dbReference type="Proteomes" id="UP000548582">
    <property type="component" value="Unassembled WGS sequence"/>
</dbReference>
<dbReference type="Gene3D" id="3.40.50.1000">
    <property type="entry name" value="HAD superfamily/HAD-like"/>
    <property type="match status" value="1"/>
</dbReference>
<dbReference type="PRINTS" id="PR00413">
    <property type="entry name" value="HADHALOGNASE"/>
</dbReference>
<dbReference type="Pfam" id="PF00702">
    <property type="entry name" value="Hydrolase"/>
    <property type="match status" value="1"/>
</dbReference>
<name>A0A848EGA4_9PROT</name>
<dbReference type="SFLD" id="SFLDG01135">
    <property type="entry name" value="C1.5.6:_HAD__Beta-PGM__Phospha"/>
    <property type="match status" value="1"/>
</dbReference>
<dbReference type="PANTHER" id="PTHR43316:SF3">
    <property type="entry name" value="HALOACID DEHALOGENASE, TYPE II (AFU_ORTHOLOGUE AFUA_2G07750)-RELATED"/>
    <property type="match status" value="1"/>
</dbReference>
<evidence type="ECO:0000313" key="5">
    <source>
        <dbReference type="Proteomes" id="UP000548582"/>
    </source>
</evidence>
<dbReference type="NCBIfam" id="TIGR01509">
    <property type="entry name" value="HAD-SF-IA-v3"/>
    <property type="match status" value="1"/>
</dbReference>